<name>A0A6G0Z756_APHCR</name>
<dbReference type="Pfam" id="PF07527">
    <property type="entry name" value="Hairy_orange"/>
    <property type="match status" value="1"/>
</dbReference>
<evidence type="ECO:0000313" key="2">
    <source>
        <dbReference type="EMBL" id="KAF0766614.1"/>
    </source>
</evidence>
<dbReference type="EMBL" id="VUJU01001151">
    <property type="protein sequence ID" value="KAF0766614.1"/>
    <property type="molecule type" value="Genomic_DNA"/>
</dbReference>
<dbReference type="Proteomes" id="UP000478052">
    <property type="component" value="Unassembled WGS sequence"/>
</dbReference>
<gene>
    <name evidence="2" type="ORF">FWK35_00018014</name>
</gene>
<proteinExistence type="predicted"/>
<evidence type="ECO:0000313" key="3">
    <source>
        <dbReference type="Proteomes" id="UP000478052"/>
    </source>
</evidence>
<dbReference type="GO" id="GO:0006355">
    <property type="term" value="P:regulation of DNA-templated transcription"/>
    <property type="evidence" value="ECO:0007669"/>
    <property type="project" value="InterPro"/>
</dbReference>
<keyword evidence="3" id="KW-1185">Reference proteome</keyword>
<dbReference type="Gene3D" id="6.10.250.980">
    <property type="match status" value="1"/>
</dbReference>
<sequence length="91" mass="10339">MQERLTTTCLLKEAPANELMAVQEESGSALPVDIFQVAELVAGYMDCMEEALRYLQEVEEYPEEHPAVQGLRSHLDRSRQKLMDQALMLQA</sequence>
<reference evidence="2 3" key="1">
    <citation type="submission" date="2019-08" db="EMBL/GenBank/DDBJ databases">
        <title>Whole genome of Aphis craccivora.</title>
        <authorList>
            <person name="Voronova N.V."/>
            <person name="Shulinski R.S."/>
            <person name="Bandarenka Y.V."/>
            <person name="Zhorov D.G."/>
            <person name="Warner D."/>
        </authorList>
    </citation>
    <scope>NUCLEOTIDE SEQUENCE [LARGE SCALE GENOMIC DNA]</scope>
    <source>
        <strain evidence="2">180601</strain>
        <tissue evidence="2">Whole Body</tissue>
    </source>
</reference>
<organism evidence="2 3">
    <name type="scientific">Aphis craccivora</name>
    <name type="common">Cowpea aphid</name>
    <dbReference type="NCBI Taxonomy" id="307492"/>
    <lineage>
        <taxon>Eukaryota</taxon>
        <taxon>Metazoa</taxon>
        <taxon>Ecdysozoa</taxon>
        <taxon>Arthropoda</taxon>
        <taxon>Hexapoda</taxon>
        <taxon>Insecta</taxon>
        <taxon>Pterygota</taxon>
        <taxon>Neoptera</taxon>
        <taxon>Paraneoptera</taxon>
        <taxon>Hemiptera</taxon>
        <taxon>Sternorrhyncha</taxon>
        <taxon>Aphidomorpha</taxon>
        <taxon>Aphidoidea</taxon>
        <taxon>Aphididae</taxon>
        <taxon>Aphidini</taxon>
        <taxon>Aphis</taxon>
        <taxon>Aphis</taxon>
    </lineage>
</organism>
<dbReference type="GO" id="GO:0003677">
    <property type="term" value="F:DNA binding"/>
    <property type="evidence" value="ECO:0007669"/>
    <property type="project" value="InterPro"/>
</dbReference>
<dbReference type="AlphaFoldDB" id="A0A6G0Z756"/>
<dbReference type="OrthoDB" id="7693256at2759"/>
<evidence type="ECO:0000259" key="1">
    <source>
        <dbReference type="Pfam" id="PF07527"/>
    </source>
</evidence>
<protein>
    <submittedName>
        <fullName evidence="2">Orange domain-containing protein</fullName>
    </submittedName>
</protein>
<dbReference type="SUPFAM" id="SSF158457">
    <property type="entry name" value="Orange domain-like"/>
    <property type="match status" value="1"/>
</dbReference>
<comment type="caution">
    <text evidence="2">The sequence shown here is derived from an EMBL/GenBank/DDBJ whole genome shotgun (WGS) entry which is preliminary data.</text>
</comment>
<accession>A0A6G0Z756</accession>
<feature type="domain" description="Orange" evidence="1">
    <location>
        <begin position="42"/>
        <end position="78"/>
    </location>
</feature>
<dbReference type="InterPro" id="IPR003650">
    <property type="entry name" value="Orange_dom"/>
</dbReference>